<reference evidence="3" key="1">
    <citation type="journal article" date="2006" name="PLoS Biol.">
        <title>Macronuclear genome sequence of the ciliate Tetrahymena thermophila, a model eukaryote.</title>
        <authorList>
            <person name="Eisen J.A."/>
            <person name="Coyne R.S."/>
            <person name="Wu M."/>
            <person name="Wu D."/>
            <person name="Thiagarajan M."/>
            <person name="Wortman J.R."/>
            <person name="Badger J.H."/>
            <person name="Ren Q."/>
            <person name="Amedeo P."/>
            <person name="Jones K.M."/>
            <person name="Tallon L.J."/>
            <person name="Delcher A.L."/>
            <person name="Salzberg S.L."/>
            <person name="Silva J.C."/>
            <person name="Haas B.J."/>
            <person name="Majoros W.H."/>
            <person name="Farzad M."/>
            <person name="Carlton J.M."/>
            <person name="Smith R.K. Jr."/>
            <person name="Garg J."/>
            <person name="Pearlman R.E."/>
            <person name="Karrer K.M."/>
            <person name="Sun L."/>
            <person name="Manning G."/>
            <person name="Elde N.C."/>
            <person name="Turkewitz A.P."/>
            <person name="Asai D.J."/>
            <person name="Wilkes D.E."/>
            <person name="Wang Y."/>
            <person name="Cai H."/>
            <person name="Collins K."/>
            <person name="Stewart B.A."/>
            <person name="Lee S.R."/>
            <person name="Wilamowska K."/>
            <person name="Weinberg Z."/>
            <person name="Ruzzo W.L."/>
            <person name="Wloga D."/>
            <person name="Gaertig J."/>
            <person name="Frankel J."/>
            <person name="Tsao C.-C."/>
            <person name="Gorovsky M.A."/>
            <person name="Keeling P.J."/>
            <person name="Waller R.F."/>
            <person name="Patron N.J."/>
            <person name="Cherry J.M."/>
            <person name="Stover N.A."/>
            <person name="Krieger C.J."/>
            <person name="del Toro C."/>
            <person name="Ryder H.F."/>
            <person name="Williamson S.C."/>
            <person name="Barbeau R.A."/>
            <person name="Hamilton E.P."/>
            <person name="Orias E."/>
        </authorList>
    </citation>
    <scope>NUCLEOTIDE SEQUENCE [LARGE SCALE GENOMIC DNA]</scope>
    <source>
        <strain evidence="3">SB210</strain>
    </source>
</reference>
<evidence type="ECO:0008006" key="4">
    <source>
        <dbReference type="Google" id="ProtNLM"/>
    </source>
</evidence>
<feature type="signal peptide" evidence="1">
    <location>
        <begin position="1"/>
        <end position="18"/>
    </location>
</feature>
<dbReference type="KEGG" id="tet:TTHERM_00029980"/>
<organism evidence="2 3">
    <name type="scientific">Tetrahymena thermophila (strain SB210)</name>
    <dbReference type="NCBI Taxonomy" id="312017"/>
    <lineage>
        <taxon>Eukaryota</taxon>
        <taxon>Sar</taxon>
        <taxon>Alveolata</taxon>
        <taxon>Ciliophora</taxon>
        <taxon>Intramacronucleata</taxon>
        <taxon>Oligohymenophorea</taxon>
        <taxon>Hymenostomatida</taxon>
        <taxon>Tetrahymenina</taxon>
        <taxon>Tetrahymenidae</taxon>
        <taxon>Tetrahymena</taxon>
    </lineage>
</organism>
<keyword evidence="3" id="KW-1185">Reference proteome</keyword>
<dbReference type="AlphaFoldDB" id="Q22MX5"/>
<evidence type="ECO:0000256" key="1">
    <source>
        <dbReference type="SAM" id="SignalP"/>
    </source>
</evidence>
<accession>Q22MX5</accession>
<protein>
    <recommendedName>
        <fullName evidence="4">Transmembrane protein</fullName>
    </recommendedName>
</protein>
<feature type="chain" id="PRO_5004201479" description="Transmembrane protein" evidence="1">
    <location>
        <begin position="19"/>
        <end position="379"/>
    </location>
</feature>
<gene>
    <name evidence="2" type="ORF">TTHERM_00029980</name>
</gene>
<keyword evidence="1" id="KW-0732">Signal</keyword>
<dbReference type="RefSeq" id="XP_976895.1">
    <property type="nucleotide sequence ID" value="XM_971802.3"/>
</dbReference>
<evidence type="ECO:0000313" key="3">
    <source>
        <dbReference type="Proteomes" id="UP000009168"/>
    </source>
</evidence>
<dbReference type="InParanoid" id="Q22MX5"/>
<name>Q22MX5_TETTS</name>
<sequence>MKISVIILLSLCLTAVLAAGKCQSHQAYLKAKAFLQDIANGNSQAATDAVNKFASYYENKNPSSSASSDDLGVCSQSGQYQGHQSCCDAKITKFIEKVVLFKVKPLQTQNNIVMKFLNALVKIINKPACSVKSGATKPSSTSDLINNSALTNLQALIKGHKTCKVQFATTIVQFTRGAVCTVCAGVDQLSSLFDSSGNLIISQSSADQFQTAITASLQCFKDAVSWTSVGSNPGLQAVVNEVFAAYLDNSCSSISNYVTKIQTIFASNGGVKTSGVCSSTTVFQKQPNCEGAQQGDSTIDSQVSSARFLEQMGFENIRVLQSADSTTSSSGGVNILVTSTTDSSIDPDGNVDTTTDSLGSSLLSSFLLSSLAVLFLILY</sequence>
<dbReference type="GeneID" id="7833573"/>
<proteinExistence type="predicted"/>
<evidence type="ECO:0000313" key="2">
    <source>
        <dbReference type="EMBL" id="EAR86577.1"/>
    </source>
</evidence>
<dbReference type="Proteomes" id="UP000009168">
    <property type="component" value="Unassembled WGS sequence"/>
</dbReference>
<dbReference type="EMBL" id="GG662720">
    <property type="protein sequence ID" value="EAR86577.1"/>
    <property type="molecule type" value="Genomic_DNA"/>
</dbReference>
<dbReference type="HOGENOM" id="CLU_736705_0_0_1"/>